<dbReference type="EMBL" id="BAABRO010000002">
    <property type="protein sequence ID" value="GAA5506003.1"/>
    <property type="molecule type" value="Genomic_DNA"/>
</dbReference>
<comment type="caution">
    <text evidence="1">The sequence shown here is derived from an EMBL/GenBank/DDBJ whole genome shotgun (WGS) entry which is preliminary data.</text>
</comment>
<keyword evidence="2" id="KW-1185">Reference proteome</keyword>
<proteinExistence type="predicted"/>
<evidence type="ECO:0000313" key="2">
    <source>
        <dbReference type="Proteomes" id="UP001416858"/>
    </source>
</evidence>
<dbReference type="Proteomes" id="UP001416858">
    <property type="component" value="Unassembled WGS sequence"/>
</dbReference>
<organism evidence="1 2">
    <name type="scientific">Novipirellula caenicola</name>
    <dbReference type="NCBI Taxonomy" id="1536901"/>
    <lineage>
        <taxon>Bacteria</taxon>
        <taxon>Pseudomonadati</taxon>
        <taxon>Planctomycetota</taxon>
        <taxon>Planctomycetia</taxon>
        <taxon>Pirellulales</taxon>
        <taxon>Pirellulaceae</taxon>
        <taxon>Novipirellula</taxon>
    </lineage>
</organism>
<evidence type="ECO:0000313" key="1">
    <source>
        <dbReference type="EMBL" id="GAA5506003.1"/>
    </source>
</evidence>
<gene>
    <name evidence="1" type="ORF">Rcae01_01453</name>
</gene>
<reference evidence="1 2" key="1">
    <citation type="submission" date="2024-02" db="EMBL/GenBank/DDBJ databases">
        <title>Rhodopirellula caenicola NBRC 110016.</title>
        <authorList>
            <person name="Ichikawa N."/>
            <person name="Katano-Makiyama Y."/>
            <person name="Hidaka K."/>
        </authorList>
    </citation>
    <scope>NUCLEOTIDE SEQUENCE [LARGE SCALE GENOMIC DNA]</scope>
    <source>
        <strain evidence="1 2">NBRC 110016</strain>
    </source>
</reference>
<protein>
    <submittedName>
        <fullName evidence="1">Uncharacterized protein</fullName>
    </submittedName>
</protein>
<accession>A0ABP9VRC4</accession>
<sequence length="71" mass="7679">MGAKGGEEVLFVVVKLTSRRGRGAHTYFTKCSSPMEPLAIYGVSKFLLFNRSSRSAVVRCASASAIRPKLS</sequence>
<name>A0ABP9VRC4_9BACT</name>